<dbReference type="EMBL" id="JH687812">
    <property type="protein sequence ID" value="EJD39546.1"/>
    <property type="molecule type" value="Genomic_DNA"/>
</dbReference>
<evidence type="ECO:0000313" key="2">
    <source>
        <dbReference type="Proteomes" id="UP000006514"/>
    </source>
</evidence>
<organism evidence="1 2">
    <name type="scientific">Auricularia subglabra (strain TFB-10046 / SS5)</name>
    <name type="common">White-rot fungus</name>
    <name type="synonym">Auricularia delicata (strain TFB10046)</name>
    <dbReference type="NCBI Taxonomy" id="717982"/>
    <lineage>
        <taxon>Eukaryota</taxon>
        <taxon>Fungi</taxon>
        <taxon>Dikarya</taxon>
        <taxon>Basidiomycota</taxon>
        <taxon>Agaricomycotina</taxon>
        <taxon>Agaricomycetes</taxon>
        <taxon>Auriculariales</taxon>
        <taxon>Auriculariaceae</taxon>
        <taxon>Auricularia</taxon>
    </lineage>
</organism>
<dbReference type="InParanoid" id="J0LIU8"/>
<dbReference type="Proteomes" id="UP000006514">
    <property type="component" value="Unassembled WGS sequence"/>
</dbReference>
<name>J0LIU8_AURST</name>
<dbReference type="OrthoDB" id="10513466at2759"/>
<sequence length="218" mass="24011">MPQSATGTVPFNPRFSAVHTDYSNNHIATGAFSAADLAFQSGAVVVNGQGEVLLLEDTKTGRIELPRSGLPATFDIVVKSPLKFVEEKTGLVVERHPLLKPTRRYYDPGVGKWGLLEQELQFSDRTTTNAFSVGLDVIYIRRPEFPDSRQSITSWYSGLVRDHPPSGFTHNGVRLHFMTVEQAIQAVQDSSHDHVGAAALTLFDALMEATQERMAEQA</sequence>
<protein>
    <submittedName>
        <fullName evidence="1">Uncharacterized protein</fullName>
    </submittedName>
</protein>
<proteinExistence type="predicted"/>
<gene>
    <name evidence="1" type="ORF">AURDEDRAFT_171356</name>
</gene>
<keyword evidence="2" id="KW-1185">Reference proteome</keyword>
<reference evidence="2" key="1">
    <citation type="journal article" date="2012" name="Science">
        <title>The Paleozoic origin of enzymatic lignin decomposition reconstructed from 31 fungal genomes.</title>
        <authorList>
            <person name="Floudas D."/>
            <person name="Binder M."/>
            <person name="Riley R."/>
            <person name="Barry K."/>
            <person name="Blanchette R.A."/>
            <person name="Henrissat B."/>
            <person name="Martinez A.T."/>
            <person name="Otillar R."/>
            <person name="Spatafora J.W."/>
            <person name="Yadav J.S."/>
            <person name="Aerts A."/>
            <person name="Benoit I."/>
            <person name="Boyd A."/>
            <person name="Carlson A."/>
            <person name="Copeland A."/>
            <person name="Coutinho P.M."/>
            <person name="de Vries R.P."/>
            <person name="Ferreira P."/>
            <person name="Findley K."/>
            <person name="Foster B."/>
            <person name="Gaskell J."/>
            <person name="Glotzer D."/>
            <person name="Gorecki P."/>
            <person name="Heitman J."/>
            <person name="Hesse C."/>
            <person name="Hori C."/>
            <person name="Igarashi K."/>
            <person name="Jurgens J.A."/>
            <person name="Kallen N."/>
            <person name="Kersten P."/>
            <person name="Kohler A."/>
            <person name="Kuees U."/>
            <person name="Kumar T.K.A."/>
            <person name="Kuo A."/>
            <person name="LaButti K."/>
            <person name="Larrondo L.F."/>
            <person name="Lindquist E."/>
            <person name="Ling A."/>
            <person name="Lombard V."/>
            <person name="Lucas S."/>
            <person name="Lundell T."/>
            <person name="Martin R."/>
            <person name="McLaughlin D.J."/>
            <person name="Morgenstern I."/>
            <person name="Morin E."/>
            <person name="Murat C."/>
            <person name="Nagy L.G."/>
            <person name="Nolan M."/>
            <person name="Ohm R.A."/>
            <person name="Patyshakuliyeva A."/>
            <person name="Rokas A."/>
            <person name="Ruiz-Duenas F.J."/>
            <person name="Sabat G."/>
            <person name="Salamov A."/>
            <person name="Samejima M."/>
            <person name="Schmutz J."/>
            <person name="Slot J.C."/>
            <person name="St John F."/>
            <person name="Stenlid J."/>
            <person name="Sun H."/>
            <person name="Sun S."/>
            <person name="Syed K."/>
            <person name="Tsang A."/>
            <person name="Wiebenga A."/>
            <person name="Young D."/>
            <person name="Pisabarro A."/>
            <person name="Eastwood D.C."/>
            <person name="Martin F."/>
            <person name="Cullen D."/>
            <person name="Grigoriev I.V."/>
            <person name="Hibbett D.S."/>
        </authorList>
    </citation>
    <scope>NUCLEOTIDE SEQUENCE [LARGE SCALE GENOMIC DNA]</scope>
    <source>
        <strain evidence="2">TFB10046</strain>
    </source>
</reference>
<evidence type="ECO:0000313" key="1">
    <source>
        <dbReference type="EMBL" id="EJD39546.1"/>
    </source>
</evidence>
<dbReference type="AlphaFoldDB" id="J0LIU8"/>
<accession>J0LIU8</accession>
<dbReference type="KEGG" id="adl:AURDEDRAFT_171356"/>